<feature type="compositionally biased region" description="Polar residues" evidence="1">
    <location>
        <begin position="16"/>
        <end position="26"/>
    </location>
</feature>
<evidence type="ECO:0000256" key="1">
    <source>
        <dbReference type="SAM" id="MobiDB-lite"/>
    </source>
</evidence>
<evidence type="ECO:0000313" key="3">
    <source>
        <dbReference type="EMBL" id="SGZ40148.1"/>
    </source>
</evidence>
<dbReference type="OrthoDB" id="5592879at2759"/>
<organism evidence="3 4">
    <name type="scientific">Hanseniaspora guilliermondii</name>
    <dbReference type="NCBI Taxonomy" id="56406"/>
    <lineage>
        <taxon>Eukaryota</taxon>
        <taxon>Fungi</taxon>
        <taxon>Dikarya</taxon>
        <taxon>Ascomycota</taxon>
        <taxon>Saccharomycotina</taxon>
        <taxon>Saccharomycetes</taxon>
        <taxon>Saccharomycodales</taxon>
        <taxon>Saccharomycodaceae</taxon>
        <taxon>Hanseniaspora</taxon>
    </lineage>
</organism>
<sequence length="623" mass="73589">MNTSLNNPDAGKNRVNKNYNTKSNYSQHDNIPAVIMEEDEIDVENNISVSNVSNLFQSKILDMSIVNRSQQRLSPIHINNRKYPIIDYIGTNNNNNKLTDRSLIIGSPTKKLSIIEKSNIPEDYKGPLLNIFQKSNLNYFDELPEFFEKNNNNYLVPVDFYKRNSNIKLFINQSDLDNISQETVYNSLYTKTPLLEIDRFIINELNSKLEMSYNNFQKILNDYNNVENIDKLPYLLKKFESGKYQDKMSTDKLIKLMNIIKDNCDLESEKIWLNWRIQQLDGICLVLRDNLKMVEEQQRELNYFKNKLEMISFELIKLRKLSILKKDKITFVNKGNKKDALEKYENEKWNLKRSILIKKYGVDIGTRDDIKDLTKRQSLVEQLKECFNRPESNSKEYTSFEQKTKKKILAEDKLIDVHFLSHKHKVISKREKLQEDGKPIITIELDFKYLPHYVIQIDTSGEEILQILAIEKTNVYINDDKSKLWKLLETENNIDVEADVRDKDTITSKIDFLKETMDLYKRLEDGYEILNRLLNLKINDDHFKGNVTFNRFNGKILFKISFTKFKMVILDKYNLLRDLSLEAVNEEDYEYVKINFINSDIGINGLWKDEMPLFFKDILGWSI</sequence>
<dbReference type="AlphaFoldDB" id="A0A1L0B2V8"/>
<gene>
    <name evidence="3" type="ORF">HGUI_02348</name>
</gene>
<accession>A0A1L0B2V8</accession>
<feature type="region of interest" description="Disordered" evidence="1">
    <location>
        <begin position="1"/>
        <end position="26"/>
    </location>
</feature>
<evidence type="ECO:0000259" key="2">
    <source>
        <dbReference type="Pfam" id="PF08317"/>
    </source>
</evidence>
<dbReference type="InterPro" id="IPR013253">
    <property type="entry name" value="Spc7_domain"/>
</dbReference>
<keyword evidence="4" id="KW-1185">Reference proteome</keyword>
<feature type="domain" description="Spc7 kinetochore protein" evidence="2">
    <location>
        <begin position="162"/>
        <end position="317"/>
    </location>
</feature>
<dbReference type="VEuPathDB" id="FungiDB:HGUI_02348"/>
<dbReference type="Pfam" id="PF08317">
    <property type="entry name" value="Spc7"/>
    <property type="match status" value="1"/>
</dbReference>
<dbReference type="EMBL" id="FQNF01000040">
    <property type="protein sequence ID" value="SGZ40148.1"/>
    <property type="molecule type" value="Genomic_DNA"/>
</dbReference>
<protein>
    <recommendedName>
        <fullName evidence="2">Spc7 kinetochore protein domain-containing protein</fullName>
    </recommendedName>
</protein>
<evidence type="ECO:0000313" key="4">
    <source>
        <dbReference type="Proteomes" id="UP000183365"/>
    </source>
</evidence>
<proteinExistence type="predicted"/>
<reference evidence="4" key="1">
    <citation type="submission" date="2016-11" db="EMBL/GenBank/DDBJ databases">
        <authorList>
            <person name="Guldener U."/>
        </authorList>
    </citation>
    <scope>NUCLEOTIDE SEQUENCE [LARGE SCALE GENOMIC DNA]</scope>
</reference>
<dbReference type="Proteomes" id="UP000183365">
    <property type="component" value="Unassembled WGS sequence"/>
</dbReference>
<name>A0A1L0B2V8_9ASCO</name>